<name>A0A6C0K5R7_9ZZZZ</name>
<protein>
    <recommendedName>
        <fullName evidence="3">Glycosyltransferase 2-like domain-containing protein</fullName>
    </recommendedName>
</protein>
<organism evidence="2">
    <name type="scientific">viral metagenome</name>
    <dbReference type="NCBI Taxonomy" id="1070528"/>
    <lineage>
        <taxon>unclassified sequences</taxon>
        <taxon>metagenomes</taxon>
        <taxon>organismal metagenomes</taxon>
    </lineage>
</organism>
<keyword evidence="1" id="KW-1133">Transmembrane helix</keyword>
<evidence type="ECO:0008006" key="3">
    <source>
        <dbReference type="Google" id="ProtNLM"/>
    </source>
</evidence>
<evidence type="ECO:0000256" key="1">
    <source>
        <dbReference type="SAM" id="Phobius"/>
    </source>
</evidence>
<feature type="transmembrane region" description="Helical" evidence="1">
    <location>
        <begin position="76"/>
        <end position="94"/>
    </location>
</feature>
<reference evidence="2" key="1">
    <citation type="journal article" date="2020" name="Nature">
        <title>Giant virus diversity and host interactions through global metagenomics.</title>
        <authorList>
            <person name="Schulz F."/>
            <person name="Roux S."/>
            <person name="Paez-Espino D."/>
            <person name="Jungbluth S."/>
            <person name="Walsh D.A."/>
            <person name="Denef V.J."/>
            <person name="McMahon K.D."/>
            <person name="Konstantinidis K.T."/>
            <person name="Eloe-Fadrosh E.A."/>
            <person name="Kyrpides N.C."/>
            <person name="Woyke T."/>
        </authorList>
    </citation>
    <scope>NUCLEOTIDE SEQUENCE</scope>
    <source>
        <strain evidence="2">GVMAG-S-1101172-89</strain>
    </source>
</reference>
<dbReference type="AlphaFoldDB" id="A0A6C0K5R7"/>
<keyword evidence="1" id="KW-0812">Transmembrane</keyword>
<sequence>MKAYTKRRRSKGGSQTDTSAVCAIMKYEDKYVEEWIQYYLYGLGFTNICIYDNSEENTLNSIENKYRDVHKISTPFMGYLFYAYITTVGMWAKLATPQGYT</sequence>
<dbReference type="EMBL" id="MN740809">
    <property type="protein sequence ID" value="QHU12793.1"/>
    <property type="molecule type" value="Genomic_DNA"/>
</dbReference>
<accession>A0A6C0K5R7</accession>
<keyword evidence="1" id="KW-0472">Membrane</keyword>
<proteinExistence type="predicted"/>
<evidence type="ECO:0000313" key="2">
    <source>
        <dbReference type="EMBL" id="QHU12793.1"/>
    </source>
</evidence>